<dbReference type="PANTHER" id="PTHR12277:SF81">
    <property type="entry name" value="PROTEIN ABHD13"/>
    <property type="match status" value="1"/>
</dbReference>
<protein>
    <recommendedName>
        <fullName evidence="2">Serine aminopeptidase S33 domain-containing protein</fullName>
    </recommendedName>
</protein>
<evidence type="ECO:0000313" key="4">
    <source>
        <dbReference type="Proteomes" id="UP000245489"/>
    </source>
</evidence>
<keyword evidence="1" id="KW-1133">Transmembrane helix</keyword>
<dbReference type="PANTHER" id="PTHR12277">
    <property type="entry name" value="ALPHA/BETA HYDROLASE DOMAIN-CONTAINING PROTEIN"/>
    <property type="match status" value="1"/>
</dbReference>
<evidence type="ECO:0000313" key="3">
    <source>
        <dbReference type="EMBL" id="PWK18420.1"/>
    </source>
</evidence>
<dbReference type="AlphaFoldDB" id="A0A316E660"/>
<sequence length="283" mass="33396">MNLSTETWIYIGIGYVALCIIAYFIQERFIFKPEKLHPDFEYKYDDPFEELHFEPEEGVKINGLRFYHEKPVGLVMYFHGNTRSIKGWSKYAVDFTRHGYDVVMIDYRGFGKSIGKRTEEALNKDAQYVYNRMRAKYGYKQEDIVVYGRSLGSGFACKLASNNRPKMLILDAPYYSFSHLTNRFLPFMPISILLRFSIRTDIWIRYVRCPIYIIHGTKDWLIPYSSSVRLQNLVPLTARLIPIYGGGHNNLPSFPEYHHKLEEILKGHFDLLFDKYEKGDFRE</sequence>
<dbReference type="Pfam" id="PF12146">
    <property type="entry name" value="Hydrolase_4"/>
    <property type="match status" value="1"/>
</dbReference>
<dbReference type="InterPro" id="IPR022742">
    <property type="entry name" value="Hydrolase_4"/>
</dbReference>
<evidence type="ECO:0000256" key="1">
    <source>
        <dbReference type="SAM" id="Phobius"/>
    </source>
</evidence>
<proteinExistence type="predicted"/>
<feature type="transmembrane region" description="Helical" evidence="1">
    <location>
        <begin position="7"/>
        <end position="25"/>
    </location>
</feature>
<evidence type="ECO:0000259" key="2">
    <source>
        <dbReference type="Pfam" id="PF12146"/>
    </source>
</evidence>
<organism evidence="3 4">
    <name type="scientific">Arcicella aurantiaca</name>
    <dbReference type="NCBI Taxonomy" id="591202"/>
    <lineage>
        <taxon>Bacteria</taxon>
        <taxon>Pseudomonadati</taxon>
        <taxon>Bacteroidota</taxon>
        <taxon>Cytophagia</taxon>
        <taxon>Cytophagales</taxon>
        <taxon>Flectobacillaceae</taxon>
        <taxon>Arcicella</taxon>
    </lineage>
</organism>
<dbReference type="OrthoDB" id="9777090at2"/>
<dbReference type="SUPFAM" id="SSF53474">
    <property type="entry name" value="alpha/beta-Hydrolases"/>
    <property type="match status" value="1"/>
</dbReference>
<gene>
    <name evidence="3" type="ORF">LV89_04119</name>
</gene>
<name>A0A316E660_9BACT</name>
<dbReference type="EMBL" id="QGGO01000030">
    <property type="protein sequence ID" value="PWK18420.1"/>
    <property type="molecule type" value="Genomic_DNA"/>
</dbReference>
<dbReference type="Proteomes" id="UP000245489">
    <property type="component" value="Unassembled WGS sequence"/>
</dbReference>
<dbReference type="RefSeq" id="WP_109744781.1">
    <property type="nucleotide sequence ID" value="NZ_QGGO01000030.1"/>
</dbReference>
<dbReference type="InterPro" id="IPR029058">
    <property type="entry name" value="AB_hydrolase_fold"/>
</dbReference>
<dbReference type="Gene3D" id="3.40.50.1820">
    <property type="entry name" value="alpha/beta hydrolase"/>
    <property type="match status" value="2"/>
</dbReference>
<keyword evidence="1" id="KW-0472">Membrane</keyword>
<comment type="caution">
    <text evidence="3">The sequence shown here is derived from an EMBL/GenBank/DDBJ whole genome shotgun (WGS) entry which is preliminary data.</text>
</comment>
<accession>A0A316E660</accession>
<keyword evidence="4" id="KW-1185">Reference proteome</keyword>
<keyword evidence="1" id="KW-0812">Transmembrane</keyword>
<reference evidence="3 4" key="1">
    <citation type="submission" date="2018-05" db="EMBL/GenBank/DDBJ databases">
        <title>Genomic Encyclopedia of Archaeal and Bacterial Type Strains, Phase II (KMG-II): from individual species to whole genera.</title>
        <authorList>
            <person name="Goeker M."/>
        </authorList>
    </citation>
    <scope>NUCLEOTIDE SEQUENCE [LARGE SCALE GENOMIC DNA]</scope>
    <source>
        <strain evidence="3 4">DSM 22214</strain>
    </source>
</reference>
<feature type="domain" description="Serine aminopeptidase S33" evidence="2">
    <location>
        <begin position="70"/>
        <end position="180"/>
    </location>
</feature>